<dbReference type="Gene3D" id="2.130.10.10">
    <property type="entry name" value="YVTN repeat-like/Quinoprotein amine dehydrogenase"/>
    <property type="match status" value="1"/>
</dbReference>
<keyword evidence="2" id="KW-0677">Repeat</keyword>
<sequence>MTSSLMQRQPSIAFQRALDSSQRAEFAVTEYAHVADAIEKIQTEHGSKKQLQNMARVQRFLEAMNEYGKVIEVFLNCSPFAAYIWGPIKFVLQIASSWSETLEVLLSAYEDIGERAPSFLQYQLVFERNPGMLSTLERWFCDVLDFHFHALKFLTRPRWKQLFHSSWKTFNSQFKRILDSLERHKDHIESEKSTLTVHEVQMLRDDEAARFNEFRLNTMLDKLDAPNSYIDQDTMSECRHHADSGNWVLNDKVFKQWREALGGSNPLLYIHGIPGAGKSTLASRIIEALNEEEENPILFFYCSDHQEDKHTFIHILRGLIAQLLSKDPALAAFFCEKYTGYDGKRFGSASVIKEAADIAFSSQRSLYVVLDGLDECDSCEAEKTLSWFLSRQKKSLPGTDGHIRLLCIGQRTDLLERMLSSAHKISMDNQRCHKEDIELYIRSMARRISDNMNLSADIQEKIIAKVSNVANGMFLYAKVVMDNLLVQYTRRDLENEIAPGVFPDGLDAAYRRVTSSVLHKAPQKQKDIALQILGWVACATRPLKWRELQATFYIHPERSVSQCEEDMLRANCKRFCGSFVDLHFAKMREPTEATVVLVHSTARDYLVSAKIVGLGFQHSRIALFCCNYLLIDCDQIQKYFRSGVSTSEYLSYSEGSRNDSVQALRDFIDEYGLQSEIKKVYGTDSPSDPAEFIRQMPDNPATRYSILGIEWRILAIRTTIENFLGRGPLPETEKRKLDTLYGPANFKCPKAWCMNFQHGFDRLPERNRHVNRHENPFICPDEDCPLRELGFDTKTSLDRHVRHTEATFPQRDAAKRGDLEAVQKFITQGADVNHNTYPKKRGRTPLFLAAMNGHLAVCDILVRHGAYPSYQPPTAKAILLAAIEHEKEDIVRYLIDVVGAPCRSRNEEEWSGSILQAATATGNPEILKIVLNNTRERFQASEIKYALLLAAERGYTDSVREMIKSNTINSLADLGLGPVGKRTPLHVAAENGHIGVVRLLIDSGKMYPDPEGTFDGSPVQLAIQRGHLSEAMVLFEFDPRFGEELLLFVGERGDHSLARHLLKMREFPIDQAIYRAAIRGDTTTAHTLLASQTANGSTIDNARKNKVGSDWYAVWNPSAHKCVDLDLRHDFIVSTDVTSVTFSEDGKYLAVCGLKLAYIYDLMEGDGERVGSIIVEEEDEACYLRTACFSPNSNCLVAGGDTDNIWVCDPLKAAPLPIPSNHTQSITALIFTRDGLLMVSGGKDGFVRLWDVSAGWTLKHSLEAPHAVTTLQISPDNRYVLAGDIGGVISIWELATNALTKRHSYAVDFLTFSLDGLSLISYNLEKAVTQWNLSLFNPMVVCDEPITHQIDKEAVFCIRHSHNRRWLLYCTMKGDTKIHDSVSGEVQLVLRGHQDLIYCLSYSPSGGMFATGSIDGHVKIWTLAEQSP</sequence>
<gene>
    <name evidence="8" type="ORF">BO88DRAFT_428610</name>
</gene>
<evidence type="ECO:0000313" key="9">
    <source>
        <dbReference type="Proteomes" id="UP000248405"/>
    </source>
</evidence>
<evidence type="ECO:0000256" key="1">
    <source>
        <dbReference type="ARBA" id="ARBA00022574"/>
    </source>
</evidence>
<dbReference type="SUPFAM" id="SSF52540">
    <property type="entry name" value="P-loop containing nucleoside triphosphate hydrolases"/>
    <property type="match status" value="1"/>
</dbReference>
<keyword evidence="3" id="KW-0040">ANK repeat</keyword>
<feature type="domain" description="GPI inositol-deacylase winged helix" evidence="5">
    <location>
        <begin position="523"/>
        <end position="609"/>
    </location>
</feature>
<evidence type="ECO:0000259" key="6">
    <source>
        <dbReference type="Pfam" id="PF24809"/>
    </source>
</evidence>
<dbReference type="Pfam" id="PF12796">
    <property type="entry name" value="Ank_2"/>
    <property type="match status" value="2"/>
</dbReference>
<dbReference type="PROSITE" id="PS50294">
    <property type="entry name" value="WD_REPEATS_REGION"/>
    <property type="match status" value="2"/>
</dbReference>
<dbReference type="SUPFAM" id="SSF48403">
    <property type="entry name" value="Ankyrin repeat"/>
    <property type="match status" value="1"/>
</dbReference>
<evidence type="ECO:0000256" key="4">
    <source>
        <dbReference type="PROSITE-ProRule" id="PRU00221"/>
    </source>
</evidence>
<dbReference type="PROSITE" id="PS00678">
    <property type="entry name" value="WD_REPEATS_1"/>
    <property type="match status" value="1"/>
</dbReference>
<dbReference type="InterPro" id="IPR002110">
    <property type="entry name" value="Ankyrin_rpt"/>
</dbReference>
<keyword evidence="1 4" id="KW-0853">WD repeat</keyword>
<dbReference type="SMART" id="SM00248">
    <property type="entry name" value="ANK"/>
    <property type="match status" value="5"/>
</dbReference>
<dbReference type="Proteomes" id="UP000248405">
    <property type="component" value="Unassembled WGS sequence"/>
</dbReference>
<dbReference type="Pfam" id="PF00400">
    <property type="entry name" value="WD40"/>
    <property type="match status" value="4"/>
</dbReference>
<feature type="repeat" description="WD" evidence="4">
    <location>
        <begin position="1219"/>
        <end position="1260"/>
    </location>
</feature>
<proteinExistence type="predicted"/>
<dbReference type="InterPro" id="IPR015943">
    <property type="entry name" value="WD40/YVTN_repeat-like_dom_sf"/>
</dbReference>
<organism evidence="8 9">
    <name type="scientific">Aspergillus vadensis (strain CBS 113365 / IMI 142717 / IBT 24658)</name>
    <dbReference type="NCBI Taxonomy" id="1448311"/>
    <lineage>
        <taxon>Eukaryota</taxon>
        <taxon>Fungi</taxon>
        <taxon>Dikarya</taxon>
        <taxon>Ascomycota</taxon>
        <taxon>Pezizomycotina</taxon>
        <taxon>Eurotiomycetes</taxon>
        <taxon>Eurotiomycetidae</taxon>
        <taxon>Eurotiales</taxon>
        <taxon>Aspergillaceae</taxon>
        <taxon>Aspergillus</taxon>
        <taxon>Aspergillus subgen. Circumdati</taxon>
    </lineage>
</organism>
<dbReference type="InterPro" id="IPR036770">
    <property type="entry name" value="Ankyrin_rpt-contain_sf"/>
</dbReference>
<dbReference type="InterPro" id="IPR056884">
    <property type="entry name" value="NPHP3-like_N"/>
</dbReference>
<dbReference type="SMART" id="SM00320">
    <property type="entry name" value="WD40"/>
    <property type="match status" value="6"/>
</dbReference>
<dbReference type="PROSITE" id="PS50297">
    <property type="entry name" value="ANK_REP_REGION"/>
    <property type="match status" value="2"/>
</dbReference>
<dbReference type="Pfam" id="PF22939">
    <property type="entry name" value="WHD_GPIID"/>
    <property type="match status" value="1"/>
</dbReference>
<feature type="domain" description="DUF7708" evidence="6">
    <location>
        <begin position="57"/>
        <end position="196"/>
    </location>
</feature>
<dbReference type="InterPro" id="IPR054471">
    <property type="entry name" value="GPIID_WHD"/>
</dbReference>
<dbReference type="RefSeq" id="XP_025559593.1">
    <property type="nucleotide sequence ID" value="XM_025709095.1"/>
</dbReference>
<dbReference type="InterPro" id="IPR027417">
    <property type="entry name" value="P-loop_NTPase"/>
</dbReference>
<dbReference type="InterPro" id="IPR001680">
    <property type="entry name" value="WD40_rpt"/>
</dbReference>
<dbReference type="PROSITE" id="PS50088">
    <property type="entry name" value="ANK_REPEAT"/>
    <property type="match status" value="2"/>
</dbReference>
<dbReference type="InterPro" id="IPR019775">
    <property type="entry name" value="WD40_repeat_CS"/>
</dbReference>
<dbReference type="OrthoDB" id="21416at2759"/>
<evidence type="ECO:0000259" key="7">
    <source>
        <dbReference type="Pfam" id="PF24883"/>
    </source>
</evidence>
<feature type="repeat" description="WD" evidence="4">
    <location>
        <begin position="1268"/>
        <end position="1302"/>
    </location>
</feature>
<dbReference type="InterPro" id="IPR056125">
    <property type="entry name" value="DUF7708"/>
</dbReference>
<evidence type="ECO:0000259" key="5">
    <source>
        <dbReference type="Pfam" id="PF22939"/>
    </source>
</evidence>
<dbReference type="Pfam" id="PF24809">
    <property type="entry name" value="DUF7708"/>
    <property type="match status" value="1"/>
</dbReference>
<reference evidence="8" key="1">
    <citation type="submission" date="2016-12" db="EMBL/GenBank/DDBJ databases">
        <title>The genomes of Aspergillus section Nigri reveals drivers in fungal speciation.</title>
        <authorList>
            <consortium name="DOE Joint Genome Institute"/>
            <person name="Vesth T.C."/>
            <person name="Nybo J."/>
            <person name="Theobald S."/>
            <person name="Brandl J."/>
            <person name="Frisvad J.C."/>
            <person name="Nielsen K.F."/>
            <person name="Lyhne E.K."/>
            <person name="Kogle M.E."/>
            <person name="Kuo A."/>
            <person name="Riley R."/>
            <person name="Clum A."/>
            <person name="Nolan M."/>
            <person name="Lipzen A."/>
            <person name="Salamov A."/>
            <person name="Henrissat B."/>
            <person name="Wiebenga A."/>
            <person name="De Vries R.P."/>
            <person name="Grigoriev I.V."/>
            <person name="Mortensen U.H."/>
            <person name="Andersen M.R."/>
            <person name="Baker S.E."/>
        </authorList>
    </citation>
    <scope>NUCLEOTIDE SEQUENCE [LARGE SCALE GENOMIC DNA]</scope>
    <source>
        <strain evidence="8">CBS 113365</strain>
    </source>
</reference>
<dbReference type="InterPro" id="IPR036322">
    <property type="entry name" value="WD40_repeat_dom_sf"/>
</dbReference>
<dbReference type="SUPFAM" id="SSF50978">
    <property type="entry name" value="WD40 repeat-like"/>
    <property type="match status" value="1"/>
</dbReference>
<feature type="domain" description="Nephrocystin 3-like N-terminal" evidence="7">
    <location>
        <begin position="244"/>
        <end position="394"/>
    </location>
</feature>
<dbReference type="EMBL" id="KZ821637">
    <property type="protein sequence ID" value="PYH65799.1"/>
    <property type="molecule type" value="Genomic_DNA"/>
</dbReference>
<dbReference type="Pfam" id="PF24883">
    <property type="entry name" value="NPHP3_N"/>
    <property type="match status" value="1"/>
</dbReference>
<feature type="repeat" description="WD" evidence="4">
    <location>
        <begin position="1390"/>
        <end position="1428"/>
    </location>
</feature>
<dbReference type="GeneID" id="37213687"/>
<evidence type="ECO:0000256" key="3">
    <source>
        <dbReference type="PROSITE-ProRule" id="PRU00023"/>
    </source>
</evidence>
<dbReference type="Gene3D" id="3.40.50.300">
    <property type="entry name" value="P-loop containing nucleotide triphosphate hydrolases"/>
    <property type="match status" value="1"/>
</dbReference>
<feature type="repeat" description="ANK" evidence="3">
    <location>
        <begin position="980"/>
        <end position="1004"/>
    </location>
</feature>
<dbReference type="PROSITE" id="PS50082">
    <property type="entry name" value="WD_REPEATS_2"/>
    <property type="match status" value="3"/>
</dbReference>
<dbReference type="PANTHER" id="PTHR10039">
    <property type="entry name" value="AMELOGENIN"/>
    <property type="match status" value="1"/>
</dbReference>
<protein>
    <submittedName>
        <fullName evidence="8">Uncharacterized protein</fullName>
    </submittedName>
</protein>
<evidence type="ECO:0000313" key="8">
    <source>
        <dbReference type="EMBL" id="PYH65799.1"/>
    </source>
</evidence>
<keyword evidence="9" id="KW-1185">Reference proteome</keyword>
<dbReference type="Gene3D" id="1.25.40.20">
    <property type="entry name" value="Ankyrin repeat-containing domain"/>
    <property type="match status" value="2"/>
</dbReference>
<evidence type="ECO:0000256" key="2">
    <source>
        <dbReference type="ARBA" id="ARBA00022737"/>
    </source>
</evidence>
<feature type="repeat" description="ANK" evidence="3">
    <location>
        <begin position="841"/>
        <end position="866"/>
    </location>
</feature>
<name>A0A319B034_ASPVC</name>
<dbReference type="PANTHER" id="PTHR10039:SF14">
    <property type="entry name" value="NACHT DOMAIN-CONTAINING PROTEIN"/>
    <property type="match status" value="1"/>
</dbReference>
<accession>A0A319B034</accession>
<dbReference type="CDD" id="cd00200">
    <property type="entry name" value="WD40"/>
    <property type="match status" value="1"/>
</dbReference>